<keyword evidence="2" id="KW-1185">Reference proteome</keyword>
<name>A0A1L2ZQB1_9MICC</name>
<protein>
    <submittedName>
        <fullName evidence="1">Uncharacterized protein</fullName>
    </submittedName>
</protein>
<dbReference type="KEGG" id="nae:BHE16_09535"/>
<accession>A0A1L2ZQB1</accession>
<sequence>MCTLGDRLTDVLTSNSLVDIANGLRLMPGHKLEDKEVCQSPKSSALLSIVNSTAARKRNALRDGPLAVPIHCDSQRQVAVFSSRFLTHDRT</sequence>
<evidence type="ECO:0000313" key="2">
    <source>
        <dbReference type="Proteomes" id="UP000183530"/>
    </source>
</evidence>
<dbReference type="Proteomes" id="UP000183530">
    <property type="component" value="Chromosome"/>
</dbReference>
<reference evidence="1 2" key="1">
    <citation type="submission" date="2016-11" db="EMBL/GenBank/DDBJ databases">
        <title>Genome sequencing of Zhihengliuella aestuarii B18 antagonistic to Plasmodiophora brassicae.</title>
        <authorList>
            <person name="Luo Y."/>
        </authorList>
    </citation>
    <scope>NUCLEOTIDE SEQUENCE [LARGE SCALE GENOMIC DNA]</scope>
    <source>
        <strain evidence="1 2">B18</strain>
    </source>
</reference>
<proteinExistence type="predicted"/>
<dbReference type="STRING" id="556325.BHE16_09535"/>
<organism evidence="1 2">
    <name type="scientific">Neomicrococcus aestuarii</name>
    <dbReference type="NCBI Taxonomy" id="556325"/>
    <lineage>
        <taxon>Bacteria</taxon>
        <taxon>Bacillati</taxon>
        <taxon>Actinomycetota</taxon>
        <taxon>Actinomycetes</taxon>
        <taxon>Micrococcales</taxon>
        <taxon>Micrococcaceae</taxon>
        <taxon>Neomicrococcus</taxon>
    </lineage>
</organism>
<evidence type="ECO:0000313" key="1">
    <source>
        <dbReference type="EMBL" id="APF41192.1"/>
    </source>
</evidence>
<dbReference type="AlphaFoldDB" id="A0A1L2ZQB1"/>
<gene>
    <name evidence="1" type="ORF">BHE16_09535</name>
</gene>
<dbReference type="EMBL" id="CP018135">
    <property type="protein sequence ID" value="APF41192.1"/>
    <property type="molecule type" value="Genomic_DNA"/>
</dbReference>